<dbReference type="EMBL" id="SZYD01000014">
    <property type="protein sequence ID" value="KAD4180469.1"/>
    <property type="molecule type" value="Genomic_DNA"/>
</dbReference>
<protein>
    <submittedName>
        <fullName evidence="2">Uncharacterized protein</fullName>
    </submittedName>
</protein>
<feature type="compositionally biased region" description="Polar residues" evidence="1">
    <location>
        <begin position="37"/>
        <end position="57"/>
    </location>
</feature>
<reference evidence="2 3" key="1">
    <citation type="submission" date="2019-05" db="EMBL/GenBank/DDBJ databases">
        <title>Mikania micrantha, genome provides insights into the molecular mechanism of rapid growth.</title>
        <authorList>
            <person name="Liu B."/>
        </authorList>
    </citation>
    <scope>NUCLEOTIDE SEQUENCE [LARGE SCALE GENOMIC DNA]</scope>
    <source>
        <strain evidence="2">NLD-2019</strain>
        <tissue evidence="2">Leaf</tissue>
    </source>
</reference>
<sequence length="93" mass="9962">MTPNPGLTSIPGVSKTTQTINVEHLLVNLLVPVHSPITPTQTKAPSVTEPAETSTMPLPNPVPAQPAKHPRLTCVEFAEDAAFVLQFADDFHI</sequence>
<evidence type="ECO:0000313" key="2">
    <source>
        <dbReference type="EMBL" id="KAD4180469.1"/>
    </source>
</evidence>
<evidence type="ECO:0000256" key="1">
    <source>
        <dbReference type="SAM" id="MobiDB-lite"/>
    </source>
</evidence>
<proteinExistence type="predicted"/>
<dbReference type="AlphaFoldDB" id="A0A5N6N1B4"/>
<keyword evidence="3" id="KW-1185">Reference proteome</keyword>
<organism evidence="2 3">
    <name type="scientific">Mikania micrantha</name>
    <name type="common">bitter vine</name>
    <dbReference type="NCBI Taxonomy" id="192012"/>
    <lineage>
        <taxon>Eukaryota</taxon>
        <taxon>Viridiplantae</taxon>
        <taxon>Streptophyta</taxon>
        <taxon>Embryophyta</taxon>
        <taxon>Tracheophyta</taxon>
        <taxon>Spermatophyta</taxon>
        <taxon>Magnoliopsida</taxon>
        <taxon>eudicotyledons</taxon>
        <taxon>Gunneridae</taxon>
        <taxon>Pentapetalae</taxon>
        <taxon>asterids</taxon>
        <taxon>campanulids</taxon>
        <taxon>Asterales</taxon>
        <taxon>Asteraceae</taxon>
        <taxon>Asteroideae</taxon>
        <taxon>Heliantheae alliance</taxon>
        <taxon>Eupatorieae</taxon>
        <taxon>Mikania</taxon>
    </lineage>
</organism>
<gene>
    <name evidence="2" type="ORF">E3N88_29060</name>
</gene>
<dbReference type="Proteomes" id="UP000326396">
    <property type="component" value="Linkage Group LG4"/>
</dbReference>
<comment type="caution">
    <text evidence="2">The sequence shown here is derived from an EMBL/GenBank/DDBJ whole genome shotgun (WGS) entry which is preliminary data.</text>
</comment>
<name>A0A5N6N1B4_9ASTR</name>
<accession>A0A5N6N1B4</accession>
<feature type="region of interest" description="Disordered" evidence="1">
    <location>
        <begin position="37"/>
        <end position="68"/>
    </location>
</feature>
<evidence type="ECO:0000313" key="3">
    <source>
        <dbReference type="Proteomes" id="UP000326396"/>
    </source>
</evidence>